<organism evidence="9 10">
    <name type="scientific">Zwartia hollandica</name>
    <dbReference type="NCBI Taxonomy" id="324606"/>
    <lineage>
        <taxon>Bacteria</taxon>
        <taxon>Pseudomonadati</taxon>
        <taxon>Pseudomonadota</taxon>
        <taxon>Betaproteobacteria</taxon>
        <taxon>Burkholderiales</taxon>
        <taxon>Alcaligenaceae</taxon>
        <taxon>Zwartia</taxon>
    </lineage>
</organism>
<feature type="signal peptide" evidence="6">
    <location>
        <begin position="1"/>
        <end position="22"/>
    </location>
</feature>
<dbReference type="PANTHER" id="PTHR30332:SF17">
    <property type="entry name" value="TYPE IV PILIATION SYSTEM PROTEIN DR_0774-RELATED"/>
    <property type="match status" value="1"/>
</dbReference>
<comment type="function">
    <text evidence="3">Required for type IV pilus biogenesis and competence. Could function as a pore for exit of the pilus but also as a channel for entry of heme and antimicrobial agents and uptake of transforming DNA.</text>
</comment>
<dbReference type="PANTHER" id="PTHR30332">
    <property type="entry name" value="PROBABLE GENERAL SECRETION PATHWAY PROTEIN D"/>
    <property type="match status" value="1"/>
</dbReference>
<proteinExistence type="inferred from homology"/>
<dbReference type="InterPro" id="IPR050810">
    <property type="entry name" value="Bact_Secretion_Sys_Channel"/>
</dbReference>
<protein>
    <recommendedName>
        <fullName evidence="1">Type IV pilus biogenesis and competence protein PilQ</fullName>
    </recommendedName>
</protein>
<evidence type="ECO:0000256" key="5">
    <source>
        <dbReference type="RuleBase" id="RU004003"/>
    </source>
</evidence>
<dbReference type="EMBL" id="JAHXRI010000001">
    <property type="protein sequence ID" value="MBZ1349129.1"/>
    <property type="molecule type" value="Genomic_DNA"/>
</dbReference>
<dbReference type="InterPro" id="IPR004845">
    <property type="entry name" value="T2SS_GspD_CS"/>
</dbReference>
<dbReference type="Proteomes" id="UP000739565">
    <property type="component" value="Unassembled WGS sequence"/>
</dbReference>
<evidence type="ECO:0000256" key="4">
    <source>
        <dbReference type="ARBA" id="ARBA00025897"/>
    </source>
</evidence>
<dbReference type="Pfam" id="PF00263">
    <property type="entry name" value="Secretin"/>
    <property type="match status" value="1"/>
</dbReference>
<dbReference type="GO" id="GO:0009306">
    <property type="term" value="P:protein secretion"/>
    <property type="evidence" value="ECO:0007669"/>
    <property type="project" value="InterPro"/>
</dbReference>
<keyword evidence="2" id="KW-0178">Competence</keyword>
<sequence length="428" mass="46004">MKHSLFGGSALVLTLLCAMACASPVRDIELEVGASFVIRHPSIQRIAVGNSQVVQASALSPSEGILFGKRSGTTTVTAWISETAHVVYRVQVRPEGHSRVLKDAMAILSAIPGARATLVSGRLIIEGVDLSDKEQATISRLVARYPDLLEFTNHSDWDRMVMLDVQVIEIPTARMRELGVRWDTNASLGMQSTRFALTALVSARLAALSKAGEAVVLAQPQLLARSGSTASFSAGGEVPYTTQDKDGKAHTTFKKYGVHLNITPHVGKNLGVRSKIEIEVSTVDQSLASAAGPALKVRRASTDFNVRSGQTLVLGGFISRERTQESEGVPGLSEVPVLGHLFGVNRAHRTQTELAIFVTPIVVDATNADLLQRTSNAKALLDSNFPEGVRLNNAVRAEVKEKALDIFDSQWGPLPSESGTPPFADQWE</sequence>
<keyword evidence="6" id="KW-0732">Signal</keyword>
<dbReference type="InterPro" id="IPR004846">
    <property type="entry name" value="T2SS/T3SS_dom"/>
</dbReference>
<gene>
    <name evidence="9" type="ORF">KZZ10_00580</name>
</gene>
<evidence type="ECO:0000259" key="8">
    <source>
        <dbReference type="Pfam" id="PF13629"/>
    </source>
</evidence>
<evidence type="ECO:0000256" key="2">
    <source>
        <dbReference type="ARBA" id="ARBA00023287"/>
    </source>
</evidence>
<evidence type="ECO:0000256" key="1">
    <source>
        <dbReference type="ARBA" id="ARBA00014124"/>
    </source>
</evidence>
<evidence type="ECO:0000256" key="6">
    <source>
        <dbReference type="SAM" id="SignalP"/>
    </source>
</evidence>
<accession>A0A953T5R8</accession>
<dbReference type="InterPro" id="IPR001775">
    <property type="entry name" value="GspD/PilQ"/>
</dbReference>
<dbReference type="AlphaFoldDB" id="A0A953T5R8"/>
<name>A0A953T5R8_9BURK</name>
<evidence type="ECO:0000256" key="3">
    <source>
        <dbReference type="ARBA" id="ARBA00024678"/>
    </source>
</evidence>
<dbReference type="Pfam" id="PF13629">
    <property type="entry name" value="T2SS-T3SS_pil_N"/>
    <property type="match status" value="1"/>
</dbReference>
<dbReference type="InterPro" id="IPR032789">
    <property type="entry name" value="T2SS-T3SS_pil_N"/>
</dbReference>
<comment type="caution">
    <text evidence="9">The sequence shown here is derived from an EMBL/GenBank/DDBJ whole genome shotgun (WGS) entry which is preliminary data.</text>
</comment>
<feature type="domain" description="Type II/III secretion system secretin-like" evidence="7">
    <location>
        <begin position="207"/>
        <end position="364"/>
    </location>
</feature>
<dbReference type="PRINTS" id="PR00811">
    <property type="entry name" value="BCTERIALGSPD"/>
</dbReference>
<comment type="subunit">
    <text evidence="4">Homododecamer. Tetramer of trimer.</text>
</comment>
<reference evidence="9" key="1">
    <citation type="submission" date="2021-07" db="EMBL/GenBank/DDBJ databases">
        <title>New genus and species of the family Alcaligenaceae.</title>
        <authorList>
            <person name="Hahn M.W."/>
        </authorList>
    </citation>
    <scope>NUCLEOTIDE SEQUENCE</scope>
    <source>
        <strain evidence="9">LF4-65</strain>
    </source>
</reference>
<dbReference type="RefSeq" id="WP_259659548.1">
    <property type="nucleotide sequence ID" value="NZ_JAHXRI010000001.1"/>
</dbReference>
<dbReference type="GO" id="GO:0015627">
    <property type="term" value="C:type II protein secretion system complex"/>
    <property type="evidence" value="ECO:0007669"/>
    <property type="project" value="TreeGrafter"/>
</dbReference>
<dbReference type="GO" id="GO:0030420">
    <property type="term" value="P:establishment of competence for transformation"/>
    <property type="evidence" value="ECO:0007669"/>
    <property type="project" value="UniProtKB-KW"/>
</dbReference>
<keyword evidence="10" id="KW-1185">Reference proteome</keyword>
<evidence type="ECO:0000313" key="9">
    <source>
        <dbReference type="EMBL" id="MBZ1349129.1"/>
    </source>
</evidence>
<comment type="similarity">
    <text evidence="5">Belongs to the bacterial secretin family.</text>
</comment>
<dbReference type="PROSITE" id="PS00875">
    <property type="entry name" value="T2SP_D"/>
    <property type="match status" value="1"/>
</dbReference>
<feature type="chain" id="PRO_5037951374" description="Type IV pilus biogenesis and competence protein PilQ" evidence="6">
    <location>
        <begin position="23"/>
        <end position="428"/>
    </location>
</feature>
<feature type="domain" description="Pilus formation protein N-terminal" evidence="8">
    <location>
        <begin position="26"/>
        <end position="92"/>
    </location>
</feature>
<evidence type="ECO:0000313" key="10">
    <source>
        <dbReference type="Proteomes" id="UP000739565"/>
    </source>
</evidence>
<evidence type="ECO:0000259" key="7">
    <source>
        <dbReference type="Pfam" id="PF00263"/>
    </source>
</evidence>